<sequence>MFLAASTTWATLIFQKRNSMDARERRKFRKTVLNSSKQSLKSTSSNVEDNIPNSDRQLRSSSQRNNIPYHSENMDPNTCPQYEHTNIEHSSSTVTITNPLFDSSNDEELDHPVTTTNIIAGISKERLEIHTIADDITSKYVPPHIHDAKDKKFDYGT</sequence>
<feature type="compositionally biased region" description="Low complexity" evidence="1">
    <location>
        <begin position="33"/>
        <end position="46"/>
    </location>
</feature>
<dbReference type="EMBL" id="LEKV01002952">
    <property type="protein sequence ID" value="KVI01628.1"/>
    <property type="molecule type" value="Genomic_DNA"/>
</dbReference>
<feature type="region of interest" description="Disordered" evidence="1">
    <location>
        <begin position="29"/>
        <end position="67"/>
    </location>
</feature>
<name>A0A103Y329_CYNCS</name>
<dbReference type="Proteomes" id="UP000243975">
    <property type="component" value="Unassembled WGS sequence"/>
</dbReference>
<keyword evidence="3" id="KW-1185">Reference proteome</keyword>
<evidence type="ECO:0000313" key="3">
    <source>
        <dbReference type="Proteomes" id="UP000243975"/>
    </source>
</evidence>
<comment type="caution">
    <text evidence="2">The sequence shown here is derived from an EMBL/GenBank/DDBJ whole genome shotgun (WGS) entry which is preliminary data.</text>
</comment>
<gene>
    <name evidence="2" type="ORF">Ccrd_020098</name>
</gene>
<dbReference type="AlphaFoldDB" id="A0A103Y329"/>
<dbReference type="Gramene" id="KVI01628">
    <property type="protein sequence ID" value="KVI01628"/>
    <property type="gene ID" value="Ccrd_020098"/>
</dbReference>
<proteinExistence type="predicted"/>
<accession>A0A103Y329</accession>
<reference evidence="2 3" key="1">
    <citation type="journal article" date="2016" name="Sci. Rep.">
        <title>The genome sequence of the outbreeding globe artichoke constructed de novo incorporating a phase-aware low-pass sequencing strategy of F1 progeny.</title>
        <authorList>
            <person name="Scaglione D."/>
            <person name="Reyes-Chin-Wo S."/>
            <person name="Acquadro A."/>
            <person name="Froenicke L."/>
            <person name="Portis E."/>
            <person name="Beitel C."/>
            <person name="Tirone M."/>
            <person name="Mauro R."/>
            <person name="Lo Monaco A."/>
            <person name="Mauromicale G."/>
            <person name="Faccioli P."/>
            <person name="Cattivelli L."/>
            <person name="Rieseberg L."/>
            <person name="Michelmore R."/>
            <person name="Lanteri S."/>
        </authorList>
    </citation>
    <scope>NUCLEOTIDE SEQUENCE [LARGE SCALE GENOMIC DNA]</scope>
    <source>
        <strain evidence="2">2C</strain>
    </source>
</reference>
<evidence type="ECO:0000256" key="1">
    <source>
        <dbReference type="SAM" id="MobiDB-lite"/>
    </source>
</evidence>
<organism evidence="2 3">
    <name type="scientific">Cynara cardunculus var. scolymus</name>
    <name type="common">Globe artichoke</name>
    <name type="synonym">Cynara scolymus</name>
    <dbReference type="NCBI Taxonomy" id="59895"/>
    <lineage>
        <taxon>Eukaryota</taxon>
        <taxon>Viridiplantae</taxon>
        <taxon>Streptophyta</taxon>
        <taxon>Embryophyta</taxon>
        <taxon>Tracheophyta</taxon>
        <taxon>Spermatophyta</taxon>
        <taxon>Magnoliopsida</taxon>
        <taxon>eudicotyledons</taxon>
        <taxon>Gunneridae</taxon>
        <taxon>Pentapetalae</taxon>
        <taxon>asterids</taxon>
        <taxon>campanulids</taxon>
        <taxon>Asterales</taxon>
        <taxon>Asteraceae</taxon>
        <taxon>Carduoideae</taxon>
        <taxon>Cardueae</taxon>
        <taxon>Carduinae</taxon>
        <taxon>Cynara</taxon>
    </lineage>
</organism>
<evidence type="ECO:0000313" key="2">
    <source>
        <dbReference type="EMBL" id="KVI01628.1"/>
    </source>
</evidence>
<protein>
    <submittedName>
        <fullName evidence="2">Uncharacterized protein</fullName>
    </submittedName>
</protein>
<feature type="compositionally biased region" description="Polar residues" evidence="1">
    <location>
        <begin position="47"/>
        <end position="67"/>
    </location>
</feature>